<reference evidence="2" key="1">
    <citation type="journal article" date="2019" name="Int. J. Syst. Evol. Microbiol.">
        <title>The Global Catalogue of Microorganisms (GCM) 10K type strain sequencing project: providing services to taxonomists for standard genome sequencing and annotation.</title>
        <authorList>
            <consortium name="The Broad Institute Genomics Platform"/>
            <consortium name="The Broad Institute Genome Sequencing Center for Infectious Disease"/>
            <person name="Wu L."/>
            <person name="Ma J."/>
        </authorList>
    </citation>
    <scope>NUCLEOTIDE SEQUENCE [LARGE SCALE GENOMIC DNA]</scope>
    <source>
        <strain evidence="2">CGMCC 4.7393</strain>
    </source>
</reference>
<accession>A0ABW2DTK4</accession>
<dbReference type="EMBL" id="JBHSYQ010000016">
    <property type="protein sequence ID" value="MFC6999594.1"/>
    <property type="molecule type" value="Genomic_DNA"/>
</dbReference>
<gene>
    <name evidence="1" type="ORF">ACFQHR_18300</name>
</gene>
<proteinExistence type="predicted"/>
<dbReference type="RefSeq" id="WP_066621104.1">
    <property type="nucleotide sequence ID" value="NZ_JBHSYQ010000016.1"/>
</dbReference>
<name>A0ABW2DTK4_9BACT</name>
<evidence type="ECO:0000313" key="2">
    <source>
        <dbReference type="Proteomes" id="UP001596405"/>
    </source>
</evidence>
<comment type="caution">
    <text evidence="1">The sequence shown here is derived from an EMBL/GenBank/DDBJ whole genome shotgun (WGS) entry which is preliminary data.</text>
</comment>
<organism evidence="1 2">
    <name type="scientific">Rufibacter roseus</name>
    <dbReference type="NCBI Taxonomy" id="1567108"/>
    <lineage>
        <taxon>Bacteria</taxon>
        <taxon>Pseudomonadati</taxon>
        <taxon>Bacteroidota</taxon>
        <taxon>Cytophagia</taxon>
        <taxon>Cytophagales</taxon>
        <taxon>Hymenobacteraceae</taxon>
        <taxon>Rufibacter</taxon>
    </lineage>
</organism>
<protein>
    <submittedName>
        <fullName evidence="1">Uncharacterized protein</fullName>
    </submittedName>
</protein>
<evidence type="ECO:0000313" key="1">
    <source>
        <dbReference type="EMBL" id="MFC6999594.1"/>
    </source>
</evidence>
<dbReference type="Proteomes" id="UP001596405">
    <property type="component" value="Unassembled WGS sequence"/>
</dbReference>
<keyword evidence="2" id="KW-1185">Reference proteome</keyword>
<sequence length="91" mass="10122">MAISKEGNTYIIRDQPQLNDLTMGALIQLLDLVPDMASLHQLVNNLIFNAVKRDPEHVGDWMADYEAMNALQLFLTSLSQHQGQGGNSKVI</sequence>